<feature type="domain" description="Glycosyltransferase subfamily 4-like N-terminal" evidence="2">
    <location>
        <begin position="19"/>
        <end position="179"/>
    </location>
</feature>
<sequence>MPDLNKKTKILYVITKSNWGGAQRYVYDIATSLNKEMFGVAVAAGGEGILAEKLNRAGIRTMPIPFLQRDVSVIKEFLSLFALVKIFNRERPDIIHLNSSKTGGLGAVAARISSLVTRRSSLIVFTAHGWGFNEDRPYVARLIIFLAQWITVIFCHKIITLSKAVHSQAMYFPFSRKKIFFTEQGLQPIELLPREEAKKELISVFNKTNPSHKEFPGLWVGCVAELTKNKGVIYLVEAASKLTGCDSRLLILGDGEDRDKLELQISRLGLQNKVFLSGFVPDAAKYFKSFDIFVLPSVTEALGYALIEAGQAGLPVVATKVGGIPWIIKDGESGILVPPKNPEALAGALKKLLDDNGLRQQMGRKNYELISQKFSFEKMLKETIDIYNKA</sequence>
<dbReference type="Pfam" id="PF00534">
    <property type="entry name" value="Glycos_transf_1"/>
    <property type="match status" value="1"/>
</dbReference>
<accession>A0A1F5XGM8</accession>
<protein>
    <recommendedName>
        <fullName evidence="5">Second mannosyl transferase</fullName>
    </recommendedName>
</protein>
<dbReference type="CDD" id="cd03808">
    <property type="entry name" value="GT4_CapM-like"/>
    <property type="match status" value="1"/>
</dbReference>
<evidence type="ECO:0008006" key="5">
    <source>
        <dbReference type="Google" id="ProtNLM"/>
    </source>
</evidence>
<dbReference type="SUPFAM" id="SSF53756">
    <property type="entry name" value="UDP-Glycosyltransferase/glycogen phosphorylase"/>
    <property type="match status" value="1"/>
</dbReference>
<evidence type="ECO:0000259" key="2">
    <source>
        <dbReference type="Pfam" id="PF13439"/>
    </source>
</evidence>
<proteinExistence type="predicted"/>
<dbReference type="EMBL" id="MFIF01000009">
    <property type="protein sequence ID" value="OGF87020.1"/>
    <property type="molecule type" value="Genomic_DNA"/>
</dbReference>
<evidence type="ECO:0000313" key="4">
    <source>
        <dbReference type="Proteomes" id="UP000177346"/>
    </source>
</evidence>
<dbReference type="GO" id="GO:0016757">
    <property type="term" value="F:glycosyltransferase activity"/>
    <property type="evidence" value="ECO:0007669"/>
    <property type="project" value="InterPro"/>
</dbReference>
<evidence type="ECO:0000313" key="3">
    <source>
        <dbReference type="EMBL" id="OGF87020.1"/>
    </source>
</evidence>
<dbReference type="Pfam" id="PF13439">
    <property type="entry name" value="Glyco_transf_4"/>
    <property type="match status" value="1"/>
</dbReference>
<dbReference type="PANTHER" id="PTHR12526">
    <property type="entry name" value="GLYCOSYLTRANSFERASE"/>
    <property type="match status" value="1"/>
</dbReference>
<dbReference type="PANTHER" id="PTHR12526:SF630">
    <property type="entry name" value="GLYCOSYLTRANSFERASE"/>
    <property type="match status" value="1"/>
</dbReference>
<comment type="caution">
    <text evidence="3">The sequence shown here is derived from an EMBL/GenBank/DDBJ whole genome shotgun (WGS) entry which is preliminary data.</text>
</comment>
<dbReference type="Proteomes" id="UP000177346">
    <property type="component" value="Unassembled WGS sequence"/>
</dbReference>
<dbReference type="AlphaFoldDB" id="A0A1F5XGM8"/>
<dbReference type="Gene3D" id="3.40.50.2000">
    <property type="entry name" value="Glycogen Phosphorylase B"/>
    <property type="match status" value="2"/>
</dbReference>
<dbReference type="InterPro" id="IPR001296">
    <property type="entry name" value="Glyco_trans_1"/>
</dbReference>
<reference evidence="3 4" key="1">
    <citation type="journal article" date="2016" name="Nat. Commun.">
        <title>Thousands of microbial genomes shed light on interconnected biogeochemical processes in an aquifer system.</title>
        <authorList>
            <person name="Anantharaman K."/>
            <person name="Brown C.T."/>
            <person name="Hug L.A."/>
            <person name="Sharon I."/>
            <person name="Castelle C.J."/>
            <person name="Probst A.J."/>
            <person name="Thomas B.C."/>
            <person name="Singh A."/>
            <person name="Wilkins M.J."/>
            <person name="Karaoz U."/>
            <person name="Brodie E.L."/>
            <person name="Williams K.H."/>
            <person name="Hubbard S.S."/>
            <person name="Banfield J.F."/>
        </authorList>
    </citation>
    <scope>NUCLEOTIDE SEQUENCE [LARGE SCALE GENOMIC DNA]</scope>
</reference>
<dbReference type="InterPro" id="IPR028098">
    <property type="entry name" value="Glyco_trans_4-like_N"/>
</dbReference>
<evidence type="ECO:0000259" key="1">
    <source>
        <dbReference type="Pfam" id="PF00534"/>
    </source>
</evidence>
<organism evidence="3 4">
    <name type="scientific">Candidatus Giovannonibacteria bacterium RIFCSPLOWO2_01_FULL_46_32</name>
    <dbReference type="NCBI Taxonomy" id="1798353"/>
    <lineage>
        <taxon>Bacteria</taxon>
        <taxon>Candidatus Giovannoniibacteriota</taxon>
    </lineage>
</organism>
<gene>
    <name evidence="3" type="ORF">A3B19_01145</name>
</gene>
<name>A0A1F5XGM8_9BACT</name>
<feature type="domain" description="Glycosyl transferase family 1" evidence="1">
    <location>
        <begin position="220"/>
        <end position="368"/>
    </location>
</feature>